<name>A0AAD0XHN7_9BURK</name>
<accession>A0AAD0XHN7</accession>
<dbReference type="AlphaFoldDB" id="A0AAD0XHN7"/>
<sequence>MLIERQKKFDAATDEEREKKTEPELVGLMTYVAVSDFLLAVVDRIENDEEIYINATNKLAEAADAYLGEITPLKHKGYEEPEKVAGRMKPLPRIFVDMLKYGNG</sequence>
<feature type="region of interest" description="Disordered" evidence="1">
    <location>
        <begin position="1"/>
        <end position="20"/>
    </location>
</feature>
<reference evidence="2 3" key="1">
    <citation type="submission" date="2017-11" db="EMBL/GenBank/DDBJ databases">
        <title>Complete genome sequence of Herbaspirillum rubrisubalbicans DSM 11543.</title>
        <authorList>
            <person name="Chen M."/>
            <person name="An Q."/>
        </authorList>
    </citation>
    <scope>NUCLEOTIDE SEQUENCE [LARGE SCALE GENOMIC DNA]</scope>
    <source>
        <strain evidence="2 3">DSM 11543</strain>
    </source>
</reference>
<evidence type="ECO:0000313" key="2">
    <source>
        <dbReference type="EMBL" id="AYR25687.1"/>
    </source>
</evidence>
<dbReference type="Proteomes" id="UP000269199">
    <property type="component" value="Chromosome"/>
</dbReference>
<dbReference type="EMBL" id="CP024996">
    <property type="protein sequence ID" value="AYR25687.1"/>
    <property type="molecule type" value="Genomic_DNA"/>
</dbReference>
<proteinExistence type="predicted"/>
<gene>
    <name evidence="2" type="ORF">RC54_18530</name>
</gene>
<evidence type="ECO:0000256" key="1">
    <source>
        <dbReference type="SAM" id="MobiDB-lite"/>
    </source>
</evidence>
<evidence type="ECO:0000313" key="3">
    <source>
        <dbReference type="Proteomes" id="UP000269199"/>
    </source>
</evidence>
<organism evidence="2 3">
    <name type="scientific">Herbaspirillum rubrisubalbicans</name>
    <dbReference type="NCBI Taxonomy" id="80842"/>
    <lineage>
        <taxon>Bacteria</taxon>
        <taxon>Pseudomonadati</taxon>
        <taxon>Pseudomonadota</taxon>
        <taxon>Betaproteobacteria</taxon>
        <taxon>Burkholderiales</taxon>
        <taxon>Oxalobacteraceae</taxon>
        <taxon>Herbaspirillum</taxon>
    </lineage>
</organism>
<protein>
    <submittedName>
        <fullName evidence="2">Uncharacterized protein</fullName>
    </submittedName>
</protein>